<proteinExistence type="predicted"/>
<sequence length="51" mass="5953">MDNSIALIAEEILLWCPEASGFFTTKDWNGKQEYEFLKKKRPIAPKKEYSS</sequence>
<dbReference type="EMBL" id="JBHSQB010000010">
    <property type="protein sequence ID" value="MFC6097784.1"/>
    <property type="molecule type" value="Genomic_DNA"/>
</dbReference>
<name>A0ABW1PRB8_9FLAO</name>
<dbReference type="RefSeq" id="WP_379792764.1">
    <property type="nucleotide sequence ID" value="NZ_JBHSQB010000010.1"/>
</dbReference>
<evidence type="ECO:0000313" key="1">
    <source>
        <dbReference type="EMBL" id="MFC6097784.1"/>
    </source>
</evidence>
<organism evidence="1 2">
    <name type="scientific">Flavobacterium qiangtangense</name>
    <dbReference type="NCBI Taxonomy" id="1442595"/>
    <lineage>
        <taxon>Bacteria</taxon>
        <taxon>Pseudomonadati</taxon>
        <taxon>Bacteroidota</taxon>
        <taxon>Flavobacteriia</taxon>
        <taxon>Flavobacteriales</taxon>
        <taxon>Flavobacteriaceae</taxon>
        <taxon>Flavobacterium</taxon>
    </lineage>
</organism>
<accession>A0ABW1PRB8</accession>
<protein>
    <submittedName>
        <fullName evidence="1">Uncharacterized protein</fullName>
    </submittedName>
</protein>
<comment type="caution">
    <text evidence="1">The sequence shown here is derived from an EMBL/GenBank/DDBJ whole genome shotgun (WGS) entry which is preliminary data.</text>
</comment>
<keyword evidence="2" id="KW-1185">Reference proteome</keyword>
<gene>
    <name evidence="1" type="ORF">ACFPVY_14095</name>
</gene>
<reference evidence="2" key="1">
    <citation type="journal article" date="2019" name="Int. J. Syst. Evol. Microbiol.">
        <title>The Global Catalogue of Microorganisms (GCM) 10K type strain sequencing project: providing services to taxonomists for standard genome sequencing and annotation.</title>
        <authorList>
            <consortium name="The Broad Institute Genomics Platform"/>
            <consortium name="The Broad Institute Genome Sequencing Center for Infectious Disease"/>
            <person name="Wu L."/>
            <person name="Ma J."/>
        </authorList>
    </citation>
    <scope>NUCLEOTIDE SEQUENCE [LARGE SCALE GENOMIC DNA]</scope>
    <source>
        <strain evidence="2">CCUG 49679</strain>
    </source>
</reference>
<evidence type="ECO:0000313" key="2">
    <source>
        <dbReference type="Proteomes" id="UP001596287"/>
    </source>
</evidence>
<dbReference type="Proteomes" id="UP001596287">
    <property type="component" value="Unassembled WGS sequence"/>
</dbReference>